<feature type="compositionally biased region" description="Basic and acidic residues" evidence="1">
    <location>
        <begin position="1"/>
        <end position="18"/>
    </location>
</feature>
<dbReference type="Proteomes" id="UP000323380">
    <property type="component" value="Unassembled WGS sequence"/>
</dbReference>
<keyword evidence="3" id="KW-1185">Reference proteome</keyword>
<organism evidence="2 3">
    <name type="scientific">Actinomadura chibensis</name>
    <dbReference type="NCBI Taxonomy" id="392828"/>
    <lineage>
        <taxon>Bacteria</taxon>
        <taxon>Bacillati</taxon>
        <taxon>Actinomycetota</taxon>
        <taxon>Actinomycetes</taxon>
        <taxon>Streptosporangiales</taxon>
        <taxon>Thermomonosporaceae</taxon>
        <taxon>Actinomadura</taxon>
    </lineage>
</organism>
<name>A0A5D0NQF2_9ACTN</name>
<dbReference type="EMBL" id="VSFG01000002">
    <property type="protein sequence ID" value="TYB46358.1"/>
    <property type="molecule type" value="Genomic_DNA"/>
</dbReference>
<sequence length="102" mass="11383">MERDDVSGSEGVHERLPDGVRATSDRAGVAGHRLAAGAPELLRRYEQASPAARAVLWAAMDARRLGHSLFLPERLLRDAAPGYLDDNERPHRRHRLVRRRAG</sequence>
<reference evidence="2 3" key="1">
    <citation type="submission" date="2019-08" db="EMBL/GenBank/DDBJ databases">
        <title>Actinomadura sp. nov. CYP1-5 isolated from mountain soil.</title>
        <authorList>
            <person name="Songsumanus A."/>
            <person name="Kuncharoen N."/>
            <person name="Kudo T."/>
            <person name="Yuki M."/>
            <person name="Igarashi Y."/>
            <person name="Tanasupawat S."/>
        </authorList>
    </citation>
    <scope>NUCLEOTIDE SEQUENCE [LARGE SCALE GENOMIC DNA]</scope>
    <source>
        <strain evidence="2 3">JCM 14158</strain>
    </source>
</reference>
<dbReference type="AlphaFoldDB" id="A0A5D0NQF2"/>
<dbReference type="STRING" id="1220554.GCA_001552135_03757"/>
<accession>A0A5D0NQF2</accession>
<feature type="region of interest" description="Disordered" evidence="1">
    <location>
        <begin position="81"/>
        <end position="102"/>
    </location>
</feature>
<evidence type="ECO:0000313" key="3">
    <source>
        <dbReference type="Proteomes" id="UP000323380"/>
    </source>
</evidence>
<gene>
    <name evidence="2" type="ORF">FXF69_13915</name>
</gene>
<proteinExistence type="predicted"/>
<feature type="region of interest" description="Disordered" evidence="1">
    <location>
        <begin position="1"/>
        <end position="31"/>
    </location>
</feature>
<comment type="caution">
    <text evidence="2">The sequence shown here is derived from an EMBL/GenBank/DDBJ whole genome shotgun (WGS) entry which is preliminary data.</text>
</comment>
<protein>
    <submittedName>
        <fullName evidence="2">Uncharacterized protein</fullName>
    </submittedName>
</protein>
<feature type="compositionally biased region" description="Basic residues" evidence="1">
    <location>
        <begin position="90"/>
        <end position="102"/>
    </location>
</feature>
<evidence type="ECO:0000256" key="1">
    <source>
        <dbReference type="SAM" id="MobiDB-lite"/>
    </source>
</evidence>
<dbReference type="RefSeq" id="WP_148344299.1">
    <property type="nucleotide sequence ID" value="NZ_VSFG01000002.1"/>
</dbReference>
<evidence type="ECO:0000313" key="2">
    <source>
        <dbReference type="EMBL" id="TYB46358.1"/>
    </source>
</evidence>